<evidence type="ECO:0000313" key="7">
    <source>
        <dbReference type="Proteomes" id="UP001165121"/>
    </source>
</evidence>
<dbReference type="CDD" id="cd01647">
    <property type="entry name" value="RT_LTR"/>
    <property type="match status" value="1"/>
</dbReference>
<evidence type="ECO:0000259" key="3">
    <source>
        <dbReference type="Pfam" id="PF00078"/>
    </source>
</evidence>
<name>A0A9W7CXZ6_9STRA</name>
<evidence type="ECO:0000259" key="4">
    <source>
        <dbReference type="Pfam" id="PF03732"/>
    </source>
</evidence>
<protein>
    <submittedName>
        <fullName evidence="6">Unnamed protein product</fullName>
    </submittedName>
</protein>
<dbReference type="OrthoDB" id="104942at2759"/>
<feature type="region of interest" description="Disordered" evidence="2">
    <location>
        <begin position="510"/>
        <end position="534"/>
    </location>
</feature>
<dbReference type="AlphaFoldDB" id="A0A9W7CXZ6"/>
<dbReference type="Pfam" id="PF17919">
    <property type="entry name" value="RT_RNaseH_2"/>
    <property type="match status" value="1"/>
</dbReference>
<dbReference type="InterPro" id="IPR043502">
    <property type="entry name" value="DNA/RNA_pol_sf"/>
</dbReference>
<accession>A0A9W7CXZ6</accession>
<dbReference type="SUPFAM" id="SSF56672">
    <property type="entry name" value="DNA/RNA polymerases"/>
    <property type="match status" value="1"/>
</dbReference>
<dbReference type="InterPro" id="IPR041577">
    <property type="entry name" value="RT_RNaseH_2"/>
</dbReference>
<dbReference type="Gene3D" id="3.10.10.10">
    <property type="entry name" value="HIV Type 1 Reverse Transcriptase, subunit A, domain 1"/>
    <property type="match status" value="1"/>
</dbReference>
<dbReference type="PANTHER" id="PTHR37984">
    <property type="entry name" value="PROTEIN CBG26694"/>
    <property type="match status" value="1"/>
</dbReference>
<dbReference type="CDD" id="cd09274">
    <property type="entry name" value="RNase_HI_RT_Ty3"/>
    <property type="match status" value="1"/>
</dbReference>
<keyword evidence="7" id="KW-1185">Reference proteome</keyword>
<dbReference type="InterPro" id="IPR050951">
    <property type="entry name" value="Retrovirus_Pol_polyprotein"/>
</dbReference>
<dbReference type="GO" id="GO:0003824">
    <property type="term" value="F:catalytic activity"/>
    <property type="evidence" value="ECO:0007669"/>
    <property type="project" value="UniProtKB-KW"/>
</dbReference>
<sequence>MLQGHPWSRRWLFLTRLELVYWKDYEVLPGVTGYEVLSLAYTINARGSSLEILSLANVDLLRRQERPPSAEPVVPRDRHCDHVEVDQSAVGERLLPVISLSGKAKEWAHYKLVVKRNTFPTLESLQSDLRLAFEPPKDESRMRTAFFALRQGKMSMRDYVQKTRHLVSGIVPIPIDVSSQVHVFIFGMREGMTWYCLTRAEPSTLEASFILALREDYTVPCSYARALTSDAQDFTSELMEIDAIDAESRSRSTSTARGPRFNNDNRPRDGRPLICYRCRVSDHRAAVCRAPAPVLESAEVVGEADDMFPAAHPKNGQDQYVQGGLLAGTEDLVPQWQPALLLADDKSHRAPRRAVPLAYTFDGFSTNVYFLVIELNYAFDCILWLARYQPELDWLARSVRRRAGYDVSEVFTHLLVAPSRRVVIVDRTSTTHPPQRESDGPRCVESAASAIGPASNPRLRACEGMERNTVEQRLSYEKNAVEQSLPHENNPVEQRLPYENNAVDQRHSHVKNAVSSGSRSPMIPSRSESSLRNTCMIETEIPCLEVDEVSSSETAGSSSGSRRPRKSKRNRSGRRRLPRRSTAVDQAPLRENVNVVEYSEGSPNQIRTIEVANSASDAATILRLPGFSWMHFLRDLKAGEIKQVYLLTGSDQPAVLANAVSDDASSSRPKAAEPKPVRAARFAAQPWSALQDSNNPVYSLAHEFEDIFPKKIPAKLLAERGVRQEIDLVPGAKYCVTRQWPLPRDMVQAIDDFFEGRLKDGRVRESISPHSSPTFCVRKATGGWRVVHAFNKLSDATIPAQTFIPRKDMVLDTMSGSVIYSAIDLTEGFYQILMRESDIPLTAVSTPSGMLWEWLIIPQGLKNMPTTFNRMDYAGLIRPMSSLLEKEVAWNWCPEHQDAFDAVKKSLASEPVLVLPDTSSPFHMVCDASDFAIGRALIQFDDEDRERVVSYQSRQMKPAEKHYPVHDKELLAMRYALIKFRVYLLGEQTFAVFTDHASLRTAMKSPHLSQRMARWISFFTEYNFVVHYKPSKNNILADALSRSPIATSGA</sequence>
<dbReference type="EMBL" id="BSXT01001757">
    <property type="protein sequence ID" value="GMF44990.1"/>
    <property type="molecule type" value="Genomic_DNA"/>
</dbReference>
<proteinExistence type="predicted"/>
<reference evidence="6" key="1">
    <citation type="submission" date="2023-04" db="EMBL/GenBank/DDBJ databases">
        <title>Phytophthora fragariaefolia NBRC 109709.</title>
        <authorList>
            <person name="Ichikawa N."/>
            <person name="Sato H."/>
            <person name="Tonouchi N."/>
        </authorList>
    </citation>
    <scope>NUCLEOTIDE SEQUENCE</scope>
    <source>
        <strain evidence="6">NBRC 109709</strain>
    </source>
</reference>
<feature type="domain" description="Reverse transcriptase" evidence="3">
    <location>
        <begin position="777"/>
        <end position="871"/>
    </location>
</feature>
<dbReference type="Proteomes" id="UP001165121">
    <property type="component" value="Unassembled WGS sequence"/>
</dbReference>
<feature type="region of interest" description="Disordered" evidence="2">
    <location>
        <begin position="246"/>
        <end position="265"/>
    </location>
</feature>
<gene>
    <name evidence="6" type="ORF">Pfra01_001593300</name>
</gene>
<feature type="compositionally biased region" description="Low complexity" evidence="2">
    <location>
        <begin position="551"/>
        <end position="561"/>
    </location>
</feature>
<feature type="compositionally biased region" description="Basic residues" evidence="2">
    <location>
        <begin position="562"/>
        <end position="579"/>
    </location>
</feature>
<dbReference type="Pfam" id="PF00078">
    <property type="entry name" value="RVT_1"/>
    <property type="match status" value="1"/>
</dbReference>
<dbReference type="PANTHER" id="PTHR37984:SF5">
    <property type="entry name" value="PROTEIN NYNRIN-LIKE"/>
    <property type="match status" value="1"/>
</dbReference>
<evidence type="ECO:0000256" key="2">
    <source>
        <dbReference type="SAM" id="MobiDB-lite"/>
    </source>
</evidence>
<dbReference type="InterPro" id="IPR005162">
    <property type="entry name" value="Retrotrans_gag_dom"/>
</dbReference>
<keyword evidence="1" id="KW-0511">Multifunctional enzyme</keyword>
<evidence type="ECO:0000313" key="6">
    <source>
        <dbReference type="EMBL" id="GMF44990.1"/>
    </source>
</evidence>
<dbReference type="Pfam" id="PF03732">
    <property type="entry name" value="Retrotrans_gag"/>
    <property type="match status" value="1"/>
</dbReference>
<organism evidence="6 7">
    <name type="scientific">Phytophthora fragariaefolia</name>
    <dbReference type="NCBI Taxonomy" id="1490495"/>
    <lineage>
        <taxon>Eukaryota</taxon>
        <taxon>Sar</taxon>
        <taxon>Stramenopiles</taxon>
        <taxon>Oomycota</taxon>
        <taxon>Peronosporomycetes</taxon>
        <taxon>Peronosporales</taxon>
        <taxon>Peronosporaceae</taxon>
        <taxon>Phytophthora</taxon>
    </lineage>
</organism>
<dbReference type="InterPro" id="IPR043128">
    <property type="entry name" value="Rev_trsase/Diguanyl_cyclase"/>
</dbReference>
<feature type="domain" description="Retrotransposon gag" evidence="4">
    <location>
        <begin position="97"/>
        <end position="190"/>
    </location>
</feature>
<evidence type="ECO:0000259" key="5">
    <source>
        <dbReference type="Pfam" id="PF17919"/>
    </source>
</evidence>
<dbReference type="InterPro" id="IPR000477">
    <property type="entry name" value="RT_dom"/>
</dbReference>
<feature type="domain" description="Reverse transcriptase/retrotransposon-derived protein RNase H-like" evidence="5">
    <location>
        <begin position="892"/>
        <end position="990"/>
    </location>
</feature>
<comment type="caution">
    <text evidence="6">The sequence shown here is derived from an EMBL/GenBank/DDBJ whole genome shotgun (WGS) entry which is preliminary data.</text>
</comment>
<evidence type="ECO:0000256" key="1">
    <source>
        <dbReference type="ARBA" id="ARBA00023268"/>
    </source>
</evidence>
<dbReference type="Gene3D" id="3.30.70.270">
    <property type="match status" value="1"/>
</dbReference>
<feature type="region of interest" description="Disordered" evidence="2">
    <location>
        <begin position="546"/>
        <end position="588"/>
    </location>
</feature>